<protein>
    <submittedName>
        <fullName evidence="2">Uncharacterized protein</fullName>
    </submittedName>
</protein>
<evidence type="ECO:0000313" key="2">
    <source>
        <dbReference type="EMBL" id="RIV23915.1"/>
    </source>
</evidence>
<reference evidence="2 3" key="1">
    <citation type="submission" date="2018-08" db="EMBL/GenBank/DDBJ databases">
        <title>Fibrisoma montanum sp. nov., isolated from Danxia mountain soil.</title>
        <authorList>
            <person name="Huang Y."/>
        </authorList>
    </citation>
    <scope>NUCLEOTIDE SEQUENCE [LARGE SCALE GENOMIC DNA]</scope>
    <source>
        <strain evidence="2 3">HYT19</strain>
    </source>
</reference>
<feature type="region of interest" description="Disordered" evidence="1">
    <location>
        <begin position="1"/>
        <end position="38"/>
    </location>
</feature>
<sequence length="75" mass="7850">MPEKVSTHGVGETAGFIRQSSAGNEDADCGGVHNPSITPIDRSARLASGLADKIPLVRRGYGERRALSADKQATT</sequence>
<gene>
    <name evidence="2" type="ORF">DYU11_13200</name>
</gene>
<dbReference type="AlphaFoldDB" id="A0A418MC17"/>
<proteinExistence type="predicted"/>
<organism evidence="2 3">
    <name type="scientific">Fibrisoma montanum</name>
    <dbReference type="NCBI Taxonomy" id="2305895"/>
    <lineage>
        <taxon>Bacteria</taxon>
        <taxon>Pseudomonadati</taxon>
        <taxon>Bacteroidota</taxon>
        <taxon>Cytophagia</taxon>
        <taxon>Cytophagales</taxon>
        <taxon>Spirosomataceae</taxon>
        <taxon>Fibrisoma</taxon>
    </lineage>
</organism>
<name>A0A418MC17_9BACT</name>
<dbReference type="EMBL" id="QXED01000003">
    <property type="protein sequence ID" value="RIV23915.1"/>
    <property type="molecule type" value="Genomic_DNA"/>
</dbReference>
<accession>A0A418MC17</accession>
<evidence type="ECO:0000256" key="1">
    <source>
        <dbReference type="SAM" id="MobiDB-lite"/>
    </source>
</evidence>
<keyword evidence="3" id="KW-1185">Reference proteome</keyword>
<evidence type="ECO:0000313" key="3">
    <source>
        <dbReference type="Proteomes" id="UP000283523"/>
    </source>
</evidence>
<comment type="caution">
    <text evidence="2">The sequence shown here is derived from an EMBL/GenBank/DDBJ whole genome shotgun (WGS) entry which is preliminary data.</text>
</comment>
<dbReference type="Proteomes" id="UP000283523">
    <property type="component" value="Unassembled WGS sequence"/>
</dbReference>